<sequence>MDRWEALELLAKLLDYPGNQMGGMENMTGEIGEFLDNIIRMDPYELQELYVNTFEISEKVSLYVTHIIYGDDNDKRSELMLKLIDIYRKYGFKFDRHELPDYLPTMLTFISTRHNSIPIATLRELSSLIYNAFINIKDRIPDDNPYKLLINALVKLMDDIIKQLK</sequence>
<dbReference type="EMBL" id="JH597761">
    <property type="protein sequence ID" value="EHP69992.1"/>
    <property type="molecule type" value="Genomic_DNA"/>
</dbReference>
<dbReference type="InterPro" id="IPR020945">
    <property type="entry name" value="DMSO/NO3_reduct_chaperone"/>
</dbReference>
<dbReference type="SUPFAM" id="SSF89155">
    <property type="entry name" value="TorD-like"/>
    <property type="match status" value="1"/>
</dbReference>
<dbReference type="Pfam" id="PF02613">
    <property type="entry name" value="Nitrate_red_del"/>
    <property type="match status" value="1"/>
</dbReference>
<dbReference type="RefSeq" id="WP_009070307.1">
    <property type="nucleotide sequence ID" value="NZ_JH597761.1"/>
</dbReference>
<dbReference type="InterPro" id="IPR003765">
    <property type="entry name" value="NO3_reductase_chaperone_NarJ"/>
</dbReference>
<dbReference type="AlphaFoldDB" id="H2C171"/>
<protein>
    <submittedName>
        <fullName evidence="2">Nitrate reductase molybdenum cofactor assembly chaperone</fullName>
    </submittedName>
</protein>
<keyword evidence="1" id="KW-0534">Nitrate assimilation</keyword>
<dbReference type="Proteomes" id="UP000003980">
    <property type="component" value="Unassembled WGS sequence"/>
</dbReference>
<dbReference type="GO" id="GO:0042128">
    <property type="term" value="P:nitrate assimilation"/>
    <property type="evidence" value="ECO:0007669"/>
    <property type="project" value="UniProtKB-KW"/>
</dbReference>
<accession>H2C171</accession>
<dbReference type="PANTHER" id="PTHR43680:SF2">
    <property type="entry name" value="NITRATE REDUCTASE MOLYBDENUM COFACTOR ASSEMBLY CHAPERONE NARJ"/>
    <property type="match status" value="1"/>
</dbReference>
<organism evidence="2 3">
    <name type="scientific">Metallosphaera yellowstonensis MK1</name>
    <dbReference type="NCBI Taxonomy" id="671065"/>
    <lineage>
        <taxon>Archaea</taxon>
        <taxon>Thermoproteota</taxon>
        <taxon>Thermoprotei</taxon>
        <taxon>Sulfolobales</taxon>
        <taxon>Sulfolobaceae</taxon>
        <taxon>Metallosphaera</taxon>
    </lineage>
</organism>
<dbReference type="OrthoDB" id="23542at2157"/>
<dbReference type="STRING" id="671065.MetMK1DRAFT_00004940"/>
<dbReference type="NCBIfam" id="TIGR00684">
    <property type="entry name" value="narJ"/>
    <property type="match status" value="1"/>
</dbReference>
<dbReference type="eggNOG" id="arCOG01504">
    <property type="taxonomic scope" value="Archaea"/>
</dbReference>
<proteinExistence type="predicted"/>
<dbReference type="GO" id="GO:0016530">
    <property type="term" value="F:metallochaperone activity"/>
    <property type="evidence" value="ECO:0007669"/>
    <property type="project" value="TreeGrafter"/>
</dbReference>
<dbReference type="HOGENOM" id="CLU_084469_2_0_2"/>
<reference evidence="2 3" key="1">
    <citation type="submission" date="2012-01" db="EMBL/GenBank/DDBJ databases">
        <title>Improved High-Quality Draft sequence of Metallosphaera yellowstonensis MK1.</title>
        <authorList>
            <consortium name="US DOE Joint Genome Institute"/>
            <person name="Lucas S."/>
            <person name="Han J."/>
            <person name="Cheng J.-F."/>
            <person name="Goodwin L."/>
            <person name="Pitluck S."/>
            <person name="Peters L."/>
            <person name="Teshima H."/>
            <person name="Detter J.C."/>
            <person name="Han C."/>
            <person name="Tapia R."/>
            <person name="Land M."/>
            <person name="Hauser L."/>
            <person name="Kyrpides N."/>
            <person name="Kozubal M."/>
            <person name="Macur R.E."/>
            <person name="Jay Z."/>
            <person name="Inskeep W."/>
            <person name="Woyke T."/>
        </authorList>
    </citation>
    <scope>NUCLEOTIDE SEQUENCE [LARGE SCALE GENOMIC DNA]</scope>
    <source>
        <strain evidence="2 3">MK1</strain>
    </source>
</reference>
<evidence type="ECO:0000313" key="3">
    <source>
        <dbReference type="Proteomes" id="UP000003980"/>
    </source>
</evidence>
<gene>
    <name evidence="2" type="ORF">MetMK1DRAFT_00004940</name>
</gene>
<evidence type="ECO:0000256" key="1">
    <source>
        <dbReference type="ARBA" id="ARBA00023063"/>
    </source>
</evidence>
<name>H2C171_9CREN</name>
<dbReference type="PANTHER" id="PTHR43680">
    <property type="entry name" value="NITRATE REDUCTASE MOLYBDENUM COFACTOR ASSEMBLY CHAPERONE"/>
    <property type="match status" value="1"/>
</dbReference>
<dbReference type="GO" id="GO:0051131">
    <property type="term" value="P:chaperone-mediated protein complex assembly"/>
    <property type="evidence" value="ECO:0007669"/>
    <property type="project" value="InterPro"/>
</dbReference>
<dbReference type="GO" id="GO:0051082">
    <property type="term" value="F:unfolded protein binding"/>
    <property type="evidence" value="ECO:0007669"/>
    <property type="project" value="InterPro"/>
</dbReference>
<dbReference type="InterPro" id="IPR036411">
    <property type="entry name" value="TorD-like_sf"/>
</dbReference>
<keyword evidence="3" id="KW-1185">Reference proteome</keyword>
<evidence type="ECO:0000313" key="2">
    <source>
        <dbReference type="EMBL" id="EHP69992.1"/>
    </source>
</evidence>